<dbReference type="Gene3D" id="1.10.10.10">
    <property type="entry name" value="Winged helix-like DNA-binding domain superfamily/Winged helix DNA-binding domain"/>
    <property type="match status" value="1"/>
</dbReference>
<evidence type="ECO:0000256" key="2">
    <source>
        <dbReference type="ARBA" id="ARBA00023015"/>
    </source>
</evidence>
<dbReference type="SUPFAM" id="SSF53850">
    <property type="entry name" value="Periplasmic binding protein-like II"/>
    <property type="match status" value="1"/>
</dbReference>
<dbReference type="AlphaFoldDB" id="A0A317MSX2"/>
<dbReference type="Proteomes" id="UP000246569">
    <property type="component" value="Unassembled WGS sequence"/>
</dbReference>
<evidence type="ECO:0000313" key="6">
    <source>
        <dbReference type="EMBL" id="PWV60225.1"/>
    </source>
</evidence>
<dbReference type="Pfam" id="PF03466">
    <property type="entry name" value="LysR_substrate"/>
    <property type="match status" value="1"/>
</dbReference>
<dbReference type="Gene3D" id="3.40.190.290">
    <property type="match status" value="1"/>
</dbReference>
<sequence length="301" mass="33065">MDIAALQAFVAVADTGSFSLAGERLFLTQPAVSKRISALESELGVRLFDRLGRRVPLTEAGNTLLPRARRVLAELEDGKRALHNLSGQVAGALTLVTSHHVGLHRLPPVLRTFTARYPQVQLDLRFMASEAACHAVAAGDVELAIVTLPLRPEAPLSLRSVWTDRLLLVVQPGHPLARQRRISPFLLAEYAAILPEYGTYTRELIERLFEPLGVRLRIAFSANYLETIKMMVSVGLGWSLLPRSMLDGQLVALELEGLSPSRELGVVSHSGYTPSNAARALLELLDEERGSSIEPQPWRGY</sequence>
<dbReference type="OrthoDB" id="9803735at2"/>
<dbReference type="CDD" id="cd05466">
    <property type="entry name" value="PBP2_LTTR_substrate"/>
    <property type="match status" value="1"/>
</dbReference>
<keyword evidence="7" id="KW-1185">Reference proteome</keyword>
<dbReference type="FunFam" id="1.10.10.10:FF:000001">
    <property type="entry name" value="LysR family transcriptional regulator"/>
    <property type="match status" value="1"/>
</dbReference>
<dbReference type="InterPro" id="IPR036388">
    <property type="entry name" value="WH-like_DNA-bd_sf"/>
</dbReference>
<dbReference type="InterPro" id="IPR000847">
    <property type="entry name" value="LysR_HTH_N"/>
</dbReference>
<dbReference type="Pfam" id="PF00126">
    <property type="entry name" value="HTH_1"/>
    <property type="match status" value="1"/>
</dbReference>
<evidence type="ECO:0000256" key="4">
    <source>
        <dbReference type="ARBA" id="ARBA00023163"/>
    </source>
</evidence>
<evidence type="ECO:0000259" key="5">
    <source>
        <dbReference type="PROSITE" id="PS50931"/>
    </source>
</evidence>
<organism evidence="6 7">
    <name type="scientific">Plasticicumulans acidivorans</name>
    <dbReference type="NCBI Taxonomy" id="886464"/>
    <lineage>
        <taxon>Bacteria</taxon>
        <taxon>Pseudomonadati</taxon>
        <taxon>Pseudomonadota</taxon>
        <taxon>Gammaproteobacteria</taxon>
        <taxon>Candidatus Competibacteraceae</taxon>
        <taxon>Plasticicumulans</taxon>
    </lineage>
</organism>
<gene>
    <name evidence="6" type="ORF">C7443_108154</name>
</gene>
<dbReference type="GO" id="GO:0000976">
    <property type="term" value="F:transcription cis-regulatory region binding"/>
    <property type="evidence" value="ECO:0007669"/>
    <property type="project" value="TreeGrafter"/>
</dbReference>
<reference evidence="6 7" key="1">
    <citation type="submission" date="2018-05" db="EMBL/GenBank/DDBJ databases">
        <title>Genomic Encyclopedia of Type Strains, Phase IV (KMG-IV): sequencing the most valuable type-strain genomes for metagenomic binning, comparative biology and taxonomic classification.</title>
        <authorList>
            <person name="Goeker M."/>
        </authorList>
    </citation>
    <scope>NUCLEOTIDE SEQUENCE [LARGE SCALE GENOMIC DNA]</scope>
    <source>
        <strain evidence="6 7">DSM 23606</strain>
    </source>
</reference>
<comment type="caution">
    <text evidence="6">The sequence shown here is derived from an EMBL/GenBank/DDBJ whole genome shotgun (WGS) entry which is preliminary data.</text>
</comment>
<dbReference type="GO" id="GO:0003700">
    <property type="term" value="F:DNA-binding transcription factor activity"/>
    <property type="evidence" value="ECO:0007669"/>
    <property type="project" value="InterPro"/>
</dbReference>
<evidence type="ECO:0000313" key="7">
    <source>
        <dbReference type="Proteomes" id="UP000246569"/>
    </source>
</evidence>
<evidence type="ECO:0000256" key="1">
    <source>
        <dbReference type="ARBA" id="ARBA00009437"/>
    </source>
</evidence>
<keyword evidence="3" id="KW-0238">DNA-binding</keyword>
<proteinExistence type="inferred from homology"/>
<dbReference type="RefSeq" id="WP_110019326.1">
    <property type="nucleotide sequence ID" value="NZ_QGTJ01000008.1"/>
</dbReference>
<dbReference type="EMBL" id="QGTJ01000008">
    <property type="protein sequence ID" value="PWV60225.1"/>
    <property type="molecule type" value="Genomic_DNA"/>
</dbReference>
<name>A0A317MSX2_9GAMM</name>
<comment type="similarity">
    <text evidence="1">Belongs to the LysR transcriptional regulatory family.</text>
</comment>
<protein>
    <submittedName>
        <fullName evidence="6">LysR family transcriptional regulator</fullName>
    </submittedName>
</protein>
<feature type="domain" description="HTH lysR-type" evidence="5">
    <location>
        <begin position="1"/>
        <end position="58"/>
    </location>
</feature>
<dbReference type="PRINTS" id="PR00039">
    <property type="entry name" value="HTHLYSR"/>
</dbReference>
<keyword evidence="2" id="KW-0805">Transcription regulation</keyword>
<dbReference type="InterPro" id="IPR005119">
    <property type="entry name" value="LysR_subst-bd"/>
</dbReference>
<dbReference type="PANTHER" id="PTHR30126:SF81">
    <property type="entry name" value="HTH-TYPE TRANSCRIPTIONAL REGULATOR ILVY"/>
    <property type="match status" value="1"/>
</dbReference>
<dbReference type="PANTHER" id="PTHR30126">
    <property type="entry name" value="HTH-TYPE TRANSCRIPTIONAL REGULATOR"/>
    <property type="match status" value="1"/>
</dbReference>
<evidence type="ECO:0000256" key="3">
    <source>
        <dbReference type="ARBA" id="ARBA00023125"/>
    </source>
</evidence>
<accession>A0A317MSX2</accession>
<dbReference type="InterPro" id="IPR036390">
    <property type="entry name" value="WH_DNA-bd_sf"/>
</dbReference>
<keyword evidence="4" id="KW-0804">Transcription</keyword>
<dbReference type="PROSITE" id="PS50931">
    <property type="entry name" value="HTH_LYSR"/>
    <property type="match status" value="1"/>
</dbReference>
<dbReference type="SUPFAM" id="SSF46785">
    <property type="entry name" value="Winged helix' DNA-binding domain"/>
    <property type="match status" value="1"/>
</dbReference>